<dbReference type="PANTHER" id="PTHR12126">
    <property type="entry name" value="NADH-UBIQUINONE OXIDOREDUCTASE 39 KDA SUBUNIT-RELATED"/>
    <property type="match status" value="1"/>
</dbReference>
<organism evidence="2 3">
    <name type="scientific">Euplotes crassus</name>
    <dbReference type="NCBI Taxonomy" id="5936"/>
    <lineage>
        <taxon>Eukaryota</taxon>
        <taxon>Sar</taxon>
        <taxon>Alveolata</taxon>
        <taxon>Ciliophora</taxon>
        <taxon>Intramacronucleata</taxon>
        <taxon>Spirotrichea</taxon>
        <taxon>Hypotrichia</taxon>
        <taxon>Euplotida</taxon>
        <taxon>Euplotidae</taxon>
        <taxon>Moneuplotes</taxon>
    </lineage>
</organism>
<dbReference type="PANTHER" id="PTHR12126:SF16">
    <property type="entry name" value="MIOREX COMPLEX COMPONENT 2"/>
    <property type="match status" value="1"/>
</dbReference>
<reference evidence="2" key="1">
    <citation type="submission" date="2023-07" db="EMBL/GenBank/DDBJ databases">
        <authorList>
            <consortium name="AG Swart"/>
            <person name="Singh M."/>
            <person name="Singh A."/>
            <person name="Seah K."/>
            <person name="Emmerich C."/>
        </authorList>
    </citation>
    <scope>NUCLEOTIDE SEQUENCE</scope>
    <source>
        <strain evidence="2">DP1</strain>
    </source>
</reference>
<dbReference type="GO" id="GO:0044877">
    <property type="term" value="F:protein-containing complex binding"/>
    <property type="evidence" value="ECO:0007669"/>
    <property type="project" value="TreeGrafter"/>
</dbReference>
<dbReference type="InterPro" id="IPR001509">
    <property type="entry name" value="Epimerase_deHydtase"/>
</dbReference>
<name>A0AAD1XU57_EUPCR</name>
<evidence type="ECO:0000259" key="1">
    <source>
        <dbReference type="Pfam" id="PF01370"/>
    </source>
</evidence>
<evidence type="ECO:0000313" key="3">
    <source>
        <dbReference type="Proteomes" id="UP001295684"/>
    </source>
</evidence>
<gene>
    <name evidence="2" type="ORF">ECRASSUSDP1_LOCUS20014</name>
</gene>
<feature type="domain" description="NAD-dependent epimerase/dehydratase" evidence="1">
    <location>
        <begin position="7"/>
        <end position="131"/>
    </location>
</feature>
<dbReference type="EMBL" id="CAMPGE010020363">
    <property type="protein sequence ID" value="CAI2378616.1"/>
    <property type="molecule type" value="Genomic_DNA"/>
</dbReference>
<keyword evidence="3" id="KW-1185">Reference proteome</keyword>
<dbReference type="InterPro" id="IPR036291">
    <property type="entry name" value="NAD(P)-bd_dom_sf"/>
</dbReference>
<dbReference type="InterPro" id="IPR051207">
    <property type="entry name" value="ComplexI_NDUFA9_subunit"/>
</dbReference>
<dbReference type="GO" id="GO:0005739">
    <property type="term" value="C:mitochondrion"/>
    <property type="evidence" value="ECO:0007669"/>
    <property type="project" value="TreeGrafter"/>
</dbReference>
<sequence length="246" mass="27746">MYKVNKILFCGGSGYVGNYIMKLSAQQYPNVTHYVMSRRGTLRKGDSITNNLTNAVPLKADCQDIETYPRELEQCNSIVHTVGTLIEGKKPGTSYKEMNTDSVVKIATKFNEYAKRQEVKKNFVFISSEKAPPFLSDYITTKRDAEDFLLNECKHLNVHILRPGFVVQPQDRTWSPMVGCLVNIAANINEGIVQKTPLGKPLDFLFPTHATKLETIADVAIEGAHGHIEPKIWTNYMLQNYQASEK</sequence>
<dbReference type="Pfam" id="PF01370">
    <property type="entry name" value="Epimerase"/>
    <property type="match status" value="1"/>
</dbReference>
<dbReference type="AlphaFoldDB" id="A0AAD1XU57"/>
<evidence type="ECO:0000313" key="2">
    <source>
        <dbReference type="EMBL" id="CAI2378616.1"/>
    </source>
</evidence>
<dbReference type="Proteomes" id="UP001295684">
    <property type="component" value="Unassembled WGS sequence"/>
</dbReference>
<proteinExistence type="predicted"/>
<comment type="caution">
    <text evidence="2">The sequence shown here is derived from an EMBL/GenBank/DDBJ whole genome shotgun (WGS) entry which is preliminary data.</text>
</comment>
<dbReference type="Gene3D" id="3.40.50.720">
    <property type="entry name" value="NAD(P)-binding Rossmann-like Domain"/>
    <property type="match status" value="1"/>
</dbReference>
<accession>A0AAD1XU57</accession>
<protein>
    <recommendedName>
        <fullName evidence="1">NAD-dependent epimerase/dehydratase domain-containing protein</fullName>
    </recommendedName>
</protein>
<dbReference type="SUPFAM" id="SSF51735">
    <property type="entry name" value="NAD(P)-binding Rossmann-fold domains"/>
    <property type="match status" value="1"/>
</dbReference>